<sequence>MQMQPTRAAVNDSTLADFVLTNAKVYTVDPHKPWAQAVAVRDGRIVHVGDTAAVQAYVGADTKVVDAAGRLVLPGFVESHWHFETTAFAFQAFVNYEDPQKVLAVLREYVESHPDEPAITGMGWVQATIPPALLRKETLDAICADRPVCLLSTDFHSMWVNSKALEIAGIDASTPPVQEGASWFEKDAVTGEPTGLIVDGAAYSLLMQRISAAGLLPTGIDLYLKSIPPWQKKLCAAGVTTVFDAGFFDASGDQSLLYETLQTMERAGDLKLRVVGSVAVIGEIDDPVGTLVKYREQYDSPLVKARALKLFLDGTEANHTAYLLEPYADRPDTCGAPTMPADTFNHYLVEADRMNANVMVHCVGDAAVRMALDGFDAVNRTNPPRDRRHVITHAFLTHPDDIPRFRRAGVMANTQLQWGVVDAYTEQLRDHYGHERWSNMYKFRTFLDEGVTVSIGMDGLACQCRCQHKPLEHIESGHTRQLAGEPDAPVFPDIAERLSIPQLIAAYTIHGAYQLGMEHEVGSLTPGKRADLVVLENDLFEVGQYDIGRIDVALTMMDGRVTHVGEDFGARTGVQAS</sequence>
<accession>A0A6P3A6Y2</accession>
<gene>
    <name evidence="2" type="ORF">BCO71171_04752</name>
</gene>
<dbReference type="InterPro" id="IPR011059">
    <property type="entry name" value="Metal-dep_hydrolase_composite"/>
</dbReference>
<feature type="domain" description="Amidohydrolase 3" evidence="1">
    <location>
        <begin position="63"/>
        <end position="563"/>
    </location>
</feature>
<evidence type="ECO:0000313" key="2">
    <source>
        <dbReference type="EMBL" id="VWD42473.1"/>
    </source>
</evidence>
<proteinExistence type="predicted"/>
<dbReference type="SUPFAM" id="SSF51556">
    <property type="entry name" value="Metallo-dependent hydrolases"/>
    <property type="match status" value="1"/>
</dbReference>
<dbReference type="InterPro" id="IPR033932">
    <property type="entry name" value="YtcJ-like"/>
</dbReference>
<dbReference type="Gene3D" id="3.20.20.140">
    <property type="entry name" value="Metal-dependent hydrolases"/>
    <property type="match status" value="1"/>
</dbReference>
<dbReference type="RefSeq" id="WP_174975128.1">
    <property type="nucleotide sequence ID" value="NZ_CABVQT010000013.1"/>
</dbReference>
<keyword evidence="2" id="KW-0378">Hydrolase</keyword>
<dbReference type="Pfam" id="PF07969">
    <property type="entry name" value="Amidohydro_3"/>
    <property type="match status" value="1"/>
</dbReference>
<organism evidence="2 3">
    <name type="scientific">Burkholderia contaminans</name>
    <dbReference type="NCBI Taxonomy" id="488447"/>
    <lineage>
        <taxon>Bacteria</taxon>
        <taxon>Pseudomonadati</taxon>
        <taxon>Pseudomonadota</taxon>
        <taxon>Betaproteobacteria</taxon>
        <taxon>Burkholderiales</taxon>
        <taxon>Burkholderiaceae</taxon>
        <taxon>Burkholderia</taxon>
        <taxon>Burkholderia cepacia complex</taxon>
    </lineage>
</organism>
<dbReference type="PANTHER" id="PTHR22642:SF2">
    <property type="entry name" value="PROTEIN LONG AFTER FAR-RED 3"/>
    <property type="match status" value="1"/>
</dbReference>
<dbReference type="AlphaFoldDB" id="A0A6P3A6Y2"/>
<dbReference type="InterPro" id="IPR013108">
    <property type="entry name" value="Amidohydro_3"/>
</dbReference>
<dbReference type="InterPro" id="IPR032466">
    <property type="entry name" value="Metal_Hydrolase"/>
</dbReference>
<protein>
    <submittedName>
        <fullName evidence="2">Putative amidohydrolase</fullName>
    </submittedName>
</protein>
<reference evidence="2 3" key="1">
    <citation type="submission" date="2019-09" db="EMBL/GenBank/DDBJ databases">
        <authorList>
            <person name="Depoorter E."/>
        </authorList>
    </citation>
    <scope>NUCLEOTIDE SEQUENCE [LARGE SCALE GENOMIC DNA]</scope>
    <source>
        <strain evidence="2">R-71171</strain>
    </source>
</reference>
<evidence type="ECO:0000313" key="3">
    <source>
        <dbReference type="Proteomes" id="UP000494182"/>
    </source>
</evidence>
<dbReference type="GO" id="GO:0016810">
    <property type="term" value="F:hydrolase activity, acting on carbon-nitrogen (but not peptide) bonds"/>
    <property type="evidence" value="ECO:0007669"/>
    <property type="project" value="InterPro"/>
</dbReference>
<dbReference type="Gene3D" id="2.30.40.10">
    <property type="entry name" value="Urease, subunit C, domain 1"/>
    <property type="match status" value="1"/>
</dbReference>
<dbReference type="EMBL" id="CABVQT010000013">
    <property type="protein sequence ID" value="VWD42473.1"/>
    <property type="molecule type" value="Genomic_DNA"/>
</dbReference>
<dbReference type="Proteomes" id="UP000494182">
    <property type="component" value="Unassembled WGS sequence"/>
</dbReference>
<dbReference type="PANTHER" id="PTHR22642">
    <property type="entry name" value="IMIDAZOLONEPROPIONASE"/>
    <property type="match status" value="1"/>
</dbReference>
<evidence type="ECO:0000259" key="1">
    <source>
        <dbReference type="Pfam" id="PF07969"/>
    </source>
</evidence>
<dbReference type="Gene3D" id="3.10.310.70">
    <property type="match status" value="1"/>
</dbReference>
<dbReference type="CDD" id="cd01300">
    <property type="entry name" value="YtcJ_like"/>
    <property type="match status" value="1"/>
</dbReference>
<dbReference type="SUPFAM" id="SSF51338">
    <property type="entry name" value="Composite domain of metallo-dependent hydrolases"/>
    <property type="match status" value="1"/>
</dbReference>
<name>A0A6P3A6Y2_9BURK</name>